<reference evidence="1" key="1">
    <citation type="submission" date="2019-05" db="EMBL/GenBank/DDBJ databases">
        <authorList>
            <person name="Piombo E."/>
        </authorList>
    </citation>
    <scope>NUCLEOTIDE SEQUENCE</scope>
    <source>
        <strain evidence="1">C2S</strain>
    </source>
</reference>
<comment type="caution">
    <text evidence="1">The sequence shown here is derived from an EMBL/GenBank/DDBJ whole genome shotgun (WGS) entry which is preliminary data.</text>
</comment>
<sequence length="101" mass="11398">MPPHFSASAGTQALTETYGRIFNSIQLTITFDIDEIVLMSPEWAFARTTAEGTKTMLQTQASEPHSNQELFILKKEDGTWKIARYAFSTMKPLVQDGIRRS</sequence>
<dbReference type="InterPro" id="IPR032710">
    <property type="entry name" value="NTF2-like_dom_sf"/>
</dbReference>
<protein>
    <submittedName>
        <fullName evidence="1">Uncharacterized protein</fullName>
    </submittedName>
</protein>
<dbReference type="Gene3D" id="3.10.450.50">
    <property type="match status" value="1"/>
</dbReference>
<dbReference type="Proteomes" id="UP000760494">
    <property type="component" value="Unassembled WGS sequence"/>
</dbReference>
<dbReference type="EMBL" id="CABFJX010000377">
    <property type="protein sequence ID" value="VTT75131.1"/>
    <property type="molecule type" value="Genomic_DNA"/>
</dbReference>
<dbReference type="AlphaFoldDB" id="A0A2H3SI79"/>
<gene>
    <name evidence="1" type="ORF">C2S_9750</name>
</gene>
<evidence type="ECO:0000313" key="1">
    <source>
        <dbReference type="EMBL" id="VTT75131.1"/>
    </source>
</evidence>
<evidence type="ECO:0000313" key="2">
    <source>
        <dbReference type="Proteomes" id="UP000760494"/>
    </source>
</evidence>
<proteinExistence type="predicted"/>
<organism evidence="1 2">
    <name type="scientific">Fusarium fujikuroi</name>
    <name type="common">Bakanae and foot rot disease fungus</name>
    <name type="synonym">Gibberella fujikuroi</name>
    <dbReference type="NCBI Taxonomy" id="5127"/>
    <lineage>
        <taxon>Eukaryota</taxon>
        <taxon>Fungi</taxon>
        <taxon>Dikarya</taxon>
        <taxon>Ascomycota</taxon>
        <taxon>Pezizomycotina</taxon>
        <taxon>Sordariomycetes</taxon>
        <taxon>Hypocreomycetidae</taxon>
        <taxon>Hypocreales</taxon>
        <taxon>Nectriaceae</taxon>
        <taxon>Fusarium</taxon>
        <taxon>Fusarium fujikuroi species complex</taxon>
    </lineage>
</organism>
<accession>A0A2H3SI79</accession>
<dbReference type="SUPFAM" id="SSF54427">
    <property type="entry name" value="NTF2-like"/>
    <property type="match status" value="1"/>
</dbReference>
<name>A0A2H3SI79_FUSFU</name>
<dbReference type="OrthoDB" id="332863at2759"/>